<name>A0ABN0SP36_9MICO</name>
<dbReference type="EMBL" id="BAAAAF010000006">
    <property type="protein sequence ID" value="GAA0035922.1"/>
    <property type="molecule type" value="Genomic_DNA"/>
</dbReference>
<evidence type="ECO:0000313" key="1">
    <source>
        <dbReference type="EMBL" id="GAA0035922.1"/>
    </source>
</evidence>
<organism evidence="1 2">
    <name type="scientific">Brevibacterium metallidurans</name>
    <dbReference type="NCBI Taxonomy" id="1482676"/>
    <lineage>
        <taxon>Bacteria</taxon>
        <taxon>Bacillati</taxon>
        <taxon>Actinomycetota</taxon>
        <taxon>Actinomycetes</taxon>
        <taxon>Micrococcales</taxon>
        <taxon>Brevibacteriaceae</taxon>
        <taxon>Brevibacterium</taxon>
    </lineage>
</organism>
<comment type="caution">
    <text evidence="1">The sequence shown here is derived from an EMBL/GenBank/DDBJ whole genome shotgun (WGS) entry which is preliminary data.</text>
</comment>
<proteinExistence type="predicted"/>
<gene>
    <name evidence="1" type="ORF">NCCP602_18830</name>
</gene>
<evidence type="ECO:0008006" key="3">
    <source>
        <dbReference type="Google" id="ProtNLM"/>
    </source>
</evidence>
<accession>A0ABN0SP36</accession>
<sequence length="196" mass="22104">MEDIFRVSDYGYEHLTELTLDGLLTPLTETTWVRSGAVLDAEDRIHALAAQIPARLVVSHATAWWVHLGLGRAPSPLTLTTHPRRRVLEQNGLIVHELNLARSEWETIAGVPVTTPMRTLYDLLLPHVRSPEAGSQRAVAELIDEVPQTERIRFGLYLDSVARRPFAAQMREVVERFAHTRPAVPAVRESQPPEMR</sequence>
<protein>
    <recommendedName>
        <fullName evidence="3">Transcriptional regulator, AbiEi antitoxin, Type IV TA system</fullName>
    </recommendedName>
</protein>
<dbReference type="RefSeq" id="WP_339392760.1">
    <property type="nucleotide sequence ID" value="NZ_BAAAAF010000006.1"/>
</dbReference>
<reference evidence="1 2" key="1">
    <citation type="submission" date="2024-01" db="EMBL/GenBank/DDBJ databases">
        <title>Characterization of antibiotic resistant novel bacterial strains and their environmental applications.</title>
        <authorList>
            <person name="Manzoor S."/>
            <person name="Abbas S."/>
            <person name="Arshad M."/>
            <person name="Ahmed I."/>
        </authorList>
    </citation>
    <scope>NUCLEOTIDE SEQUENCE [LARGE SCALE GENOMIC DNA]</scope>
    <source>
        <strain evidence="1 2">NCCP-602</strain>
    </source>
</reference>
<keyword evidence="2" id="KW-1185">Reference proteome</keyword>
<dbReference type="Proteomes" id="UP001498238">
    <property type="component" value="Unassembled WGS sequence"/>
</dbReference>
<evidence type="ECO:0000313" key="2">
    <source>
        <dbReference type="Proteomes" id="UP001498238"/>
    </source>
</evidence>